<dbReference type="Proteomes" id="UP000197097">
    <property type="component" value="Unassembled WGS sequence"/>
</dbReference>
<organism evidence="2 3">
    <name type="scientific">Sphingopyxis witflariensis</name>
    <dbReference type="NCBI Taxonomy" id="173675"/>
    <lineage>
        <taxon>Bacteria</taxon>
        <taxon>Pseudomonadati</taxon>
        <taxon>Pseudomonadota</taxon>
        <taxon>Alphaproteobacteria</taxon>
        <taxon>Sphingomonadales</taxon>
        <taxon>Sphingomonadaceae</taxon>
        <taxon>Sphingopyxis</taxon>
    </lineage>
</organism>
<dbReference type="Gene3D" id="3.40.710.10">
    <property type="entry name" value="DD-peptidase/beta-lactamase superfamily"/>
    <property type="match status" value="1"/>
</dbReference>
<dbReference type="AlphaFoldDB" id="A0A246K6H5"/>
<dbReference type="OrthoDB" id="119951at2"/>
<sequence length="357" mass="39010">MRIAGVPGAAIAVVDRGELAWSEGFGVKNILTRDPVREDSLFEAASMTKPVFAYVVMRLVDEKRLDLDKPLVAYRRPANLGSDPNLELITARHVLGHSTGLPNWVSEPLVTSSAPGSSYTYSGEAFIWLQLVIEQIMGMGLGSVMQAKLFDPAGMSHSSFGWDEEIARSVVFGHSEPPEGEQKLPLQPTRELGDRLLRVASRWRKPIASWTYEDSVKAMQETDPKTPPSTHDLLVNSAGGLLMTASDYAKFMLLMMDRPKRAAWEISDAARQAMLTPQLDVRGRDISRGLGWELEQSSAGLLYQHSGSNYGIFKTLGVGDAQSGRAIVVFTNAANGNALAARIVREATGIDRLKSLI</sequence>
<feature type="domain" description="Beta-lactamase-related" evidence="1">
    <location>
        <begin position="5"/>
        <end position="340"/>
    </location>
</feature>
<dbReference type="InterPro" id="IPR050789">
    <property type="entry name" value="Diverse_Enzym_Activities"/>
</dbReference>
<dbReference type="Pfam" id="PF00144">
    <property type="entry name" value="Beta-lactamase"/>
    <property type="match status" value="1"/>
</dbReference>
<protein>
    <submittedName>
        <fullName evidence="2">Serine hydrolase</fullName>
    </submittedName>
</protein>
<evidence type="ECO:0000313" key="2">
    <source>
        <dbReference type="EMBL" id="OWR01611.1"/>
    </source>
</evidence>
<dbReference type="EMBL" id="NISJ01000001">
    <property type="protein sequence ID" value="OWR01611.1"/>
    <property type="molecule type" value="Genomic_DNA"/>
</dbReference>
<keyword evidence="2" id="KW-0378">Hydrolase</keyword>
<name>A0A246K6H5_9SPHN</name>
<accession>A0A246K6H5</accession>
<dbReference type="PANTHER" id="PTHR43283:SF18">
    <property type="match status" value="1"/>
</dbReference>
<dbReference type="GO" id="GO:0016787">
    <property type="term" value="F:hydrolase activity"/>
    <property type="evidence" value="ECO:0007669"/>
    <property type="project" value="UniProtKB-KW"/>
</dbReference>
<reference evidence="2 3" key="1">
    <citation type="journal article" date="2002" name="Int. J. Syst. Evol. Microbiol.">
        <title>Sphingopyxis witflariensis sp. nov., isolated from activated sludge.</title>
        <authorList>
            <person name="Kampfer P."/>
            <person name="Witzenberger R."/>
            <person name="Denner E.B."/>
            <person name="Busse H.J."/>
            <person name="Neef A."/>
        </authorList>
    </citation>
    <scope>NUCLEOTIDE SEQUENCE [LARGE SCALE GENOMIC DNA]</scope>
    <source>
        <strain evidence="2 3">DSM 14551</strain>
    </source>
</reference>
<gene>
    <name evidence="2" type="ORF">CDQ91_02420</name>
</gene>
<dbReference type="SUPFAM" id="SSF56601">
    <property type="entry name" value="beta-lactamase/transpeptidase-like"/>
    <property type="match status" value="1"/>
</dbReference>
<dbReference type="PANTHER" id="PTHR43283">
    <property type="entry name" value="BETA-LACTAMASE-RELATED"/>
    <property type="match status" value="1"/>
</dbReference>
<dbReference type="InterPro" id="IPR001466">
    <property type="entry name" value="Beta-lactam-related"/>
</dbReference>
<proteinExistence type="predicted"/>
<comment type="caution">
    <text evidence="2">The sequence shown here is derived from an EMBL/GenBank/DDBJ whole genome shotgun (WGS) entry which is preliminary data.</text>
</comment>
<keyword evidence="3" id="KW-1185">Reference proteome</keyword>
<dbReference type="InterPro" id="IPR012338">
    <property type="entry name" value="Beta-lactam/transpept-like"/>
</dbReference>
<evidence type="ECO:0000313" key="3">
    <source>
        <dbReference type="Proteomes" id="UP000197097"/>
    </source>
</evidence>
<evidence type="ECO:0000259" key="1">
    <source>
        <dbReference type="Pfam" id="PF00144"/>
    </source>
</evidence>